<sequence>MGSKDGFSNNKLLDDFGCGDLTRPKYIRHISTKEQLSI</sequence>
<gene>
    <name evidence="1" type="ordered locus">LOC_Os10g29774</name>
</gene>
<dbReference type="AlphaFoldDB" id="Q7XE77"/>
<reference evidence="1" key="2">
    <citation type="submission" date="2003-05" db="EMBL/GenBank/DDBJ databases">
        <authorList>
            <person name="Buell C.R."/>
            <person name="Wing R.A."/>
            <person name="McCombie W.R."/>
            <person name="Messing J."/>
            <person name="Yuan Q."/>
            <person name="Ouyang S."/>
        </authorList>
    </citation>
    <scope>NUCLEOTIDE SEQUENCE</scope>
</reference>
<reference evidence="1" key="3">
    <citation type="submission" date="2006-07" db="EMBL/GenBank/DDBJ databases">
        <authorList>
            <person name="Buell R."/>
        </authorList>
    </citation>
    <scope>NUCLEOTIDE SEQUENCE</scope>
</reference>
<name>Q7XE77_ORYSJ</name>
<protein>
    <submittedName>
        <fullName evidence="1">Uncharacterized protein</fullName>
    </submittedName>
</protein>
<accession>Q7XE77</accession>
<evidence type="ECO:0000313" key="1">
    <source>
        <dbReference type="EMBL" id="AAP53913.1"/>
    </source>
</evidence>
<organism evidence="1">
    <name type="scientific">Oryza sativa subsp. japonica</name>
    <name type="common">Rice</name>
    <dbReference type="NCBI Taxonomy" id="39947"/>
    <lineage>
        <taxon>Eukaryota</taxon>
        <taxon>Viridiplantae</taxon>
        <taxon>Streptophyta</taxon>
        <taxon>Embryophyta</taxon>
        <taxon>Tracheophyta</taxon>
        <taxon>Spermatophyta</taxon>
        <taxon>Magnoliopsida</taxon>
        <taxon>Liliopsida</taxon>
        <taxon>Poales</taxon>
        <taxon>Poaceae</taxon>
        <taxon>BOP clade</taxon>
        <taxon>Oryzoideae</taxon>
        <taxon>Oryzeae</taxon>
        <taxon>Oryzinae</taxon>
        <taxon>Oryza</taxon>
        <taxon>Oryza sativa</taxon>
    </lineage>
</organism>
<reference evidence="1" key="1">
    <citation type="journal article" date="2003" name="Science">
        <title>In-depth view of structure, activity, and evolution of rice chromosome 10.</title>
        <authorList>
            <consortium name="Rice Chromosome 10 Sequencing Consortium"/>
        </authorList>
    </citation>
    <scope>NUCLEOTIDE SEQUENCE [LARGE SCALE GENOMIC DNA]</scope>
</reference>
<proteinExistence type="predicted"/>
<dbReference type="EMBL" id="DP000086">
    <property type="protein sequence ID" value="AAP53913.1"/>
    <property type="molecule type" value="Genomic_DNA"/>
</dbReference>